<dbReference type="AlphaFoldDB" id="A0A941DUV1"/>
<dbReference type="GO" id="GO:0006260">
    <property type="term" value="P:DNA replication"/>
    <property type="evidence" value="ECO:0007669"/>
    <property type="project" value="UniProtKB-UniRule"/>
</dbReference>
<comment type="caution">
    <text evidence="6">The sequence shown here is derived from an EMBL/GenBank/DDBJ whole genome shotgun (WGS) entry which is preliminary data.</text>
</comment>
<accession>A0A941DUV1</accession>
<comment type="function">
    <text evidence="5">Participates in chromosomal partition during cell division. May act via the formation of a condensin-like complex containing Smc and ScpB that pull DNA away from mid-cell into both cell halves.</text>
</comment>
<evidence type="ECO:0000256" key="4">
    <source>
        <dbReference type="ARBA" id="ARBA00044777"/>
    </source>
</evidence>
<sequence length="251" mass="29764">MKGRNKLNQAYQVKLDTFEGPLDLLLHLINQYEIDIYDIPVATITEQYMTYIHTMQRLELNIASEYLVMAATLVEIKSQMLLPKPELEEESEEYMEDPREELMQRLIEYRKYKEAAVQLQEKEIEANQIFTRPPIEFDNYVQEVPAVVQGDTSVYDMLNALNKMLERKKWNQPLDTKIKRAEISIEQRMEEVLRVVNEAKDGILFDDLFTYQSRSHIVVTFIALLELMKENQVYCEQTEQLEALYVYNMEE</sequence>
<keyword evidence="3 5" id="KW-0131">Cell cycle</keyword>
<evidence type="ECO:0000256" key="3">
    <source>
        <dbReference type="ARBA" id="ARBA00023306"/>
    </source>
</evidence>
<keyword evidence="2 5" id="KW-0159">Chromosome partition</keyword>
<dbReference type="GO" id="GO:0005737">
    <property type="term" value="C:cytoplasm"/>
    <property type="evidence" value="ECO:0007669"/>
    <property type="project" value="UniProtKB-SubCell"/>
</dbReference>
<dbReference type="InterPro" id="IPR023093">
    <property type="entry name" value="ScpA-like_C"/>
</dbReference>
<dbReference type="NCBIfam" id="NF000995">
    <property type="entry name" value="PRK00104.1-4"/>
    <property type="match status" value="1"/>
</dbReference>
<dbReference type="PANTHER" id="PTHR33969:SF2">
    <property type="entry name" value="SEGREGATION AND CONDENSATION PROTEIN A"/>
    <property type="match status" value="1"/>
</dbReference>
<dbReference type="InterPro" id="IPR003768">
    <property type="entry name" value="ScpA"/>
</dbReference>
<dbReference type="GO" id="GO:0051301">
    <property type="term" value="P:cell division"/>
    <property type="evidence" value="ECO:0007669"/>
    <property type="project" value="UniProtKB-KW"/>
</dbReference>
<evidence type="ECO:0000256" key="5">
    <source>
        <dbReference type="HAMAP-Rule" id="MF_01805"/>
    </source>
</evidence>
<dbReference type="Proteomes" id="UP000675284">
    <property type="component" value="Unassembled WGS sequence"/>
</dbReference>
<organism evidence="6 7">
    <name type="scientific">Virgibacillus salarius</name>
    <dbReference type="NCBI Taxonomy" id="447199"/>
    <lineage>
        <taxon>Bacteria</taxon>
        <taxon>Bacillati</taxon>
        <taxon>Bacillota</taxon>
        <taxon>Bacilli</taxon>
        <taxon>Bacillales</taxon>
        <taxon>Bacillaceae</taxon>
        <taxon>Virgibacillus</taxon>
    </lineage>
</organism>
<name>A0A941DUV1_9BACI</name>
<dbReference type="PANTHER" id="PTHR33969">
    <property type="entry name" value="SEGREGATION AND CONDENSATION PROTEIN A"/>
    <property type="match status" value="1"/>
</dbReference>
<dbReference type="GO" id="GO:0007059">
    <property type="term" value="P:chromosome segregation"/>
    <property type="evidence" value="ECO:0007669"/>
    <property type="project" value="UniProtKB-UniRule"/>
</dbReference>
<proteinExistence type="inferred from homology"/>
<evidence type="ECO:0000256" key="1">
    <source>
        <dbReference type="ARBA" id="ARBA00022618"/>
    </source>
</evidence>
<dbReference type="Gene3D" id="1.10.10.580">
    <property type="entry name" value="Structural maintenance of chromosome 1. Chain E"/>
    <property type="match status" value="1"/>
</dbReference>
<comment type="subunit">
    <text evidence="5">Component of a cohesin-like complex composed of ScpA, ScpB and the Smc homodimer, in which ScpA and ScpB bind to the head domain of Smc. The presence of the three proteins is required for the association of the complex with DNA.</text>
</comment>
<comment type="subcellular location">
    <subcellularLocation>
        <location evidence="5">Cytoplasm</location>
    </subcellularLocation>
    <text evidence="5">Associated with two foci at the outer edges of the nucleoid region in young cells, and at four foci within both cell halves in older cells.</text>
</comment>
<keyword evidence="1 5" id="KW-0132">Cell division</keyword>
<evidence type="ECO:0000313" key="6">
    <source>
        <dbReference type="EMBL" id="MBR7797709.1"/>
    </source>
</evidence>
<evidence type="ECO:0000313" key="7">
    <source>
        <dbReference type="Proteomes" id="UP000675284"/>
    </source>
</evidence>
<protein>
    <recommendedName>
        <fullName evidence="4 5">Segregation and condensation protein A</fullName>
    </recommendedName>
</protein>
<dbReference type="EMBL" id="JAGSOT010000066">
    <property type="protein sequence ID" value="MBR7797709.1"/>
    <property type="molecule type" value="Genomic_DNA"/>
</dbReference>
<reference evidence="6" key="1">
    <citation type="submission" date="2021-04" db="EMBL/GenBank/DDBJ databases">
        <title>Isolation and polyphasic classification of algal microorganism.</title>
        <authorList>
            <person name="Wang S."/>
        </authorList>
    </citation>
    <scope>NUCLEOTIDE SEQUENCE</scope>
    <source>
        <strain evidence="6">720a</strain>
    </source>
</reference>
<dbReference type="HAMAP" id="MF_01805">
    <property type="entry name" value="ScpA"/>
    <property type="match status" value="1"/>
</dbReference>
<evidence type="ECO:0000256" key="2">
    <source>
        <dbReference type="ARBA" id="ARBA00022829"/>
    </source>
</evidence>
<keyword evidence="5" id="KW-0963">Cytoplasm</keyword>
<keyword evidence="7" id="KW-1185">Reference proteome</keyword>
<dbReference type="Pfam" id="PF02616">
    <property type="entry name" value="SMC_ScpA"/>
    <property type="match status" value="1"/>
</dbReference>
<comment type="similarity">
    <text evidence="5">Belongs to the ScpA family.</text>
</comment>
<dbReference type="Gene3D" id="6.10.250.2410">
    <property type="match status" value="1"/>
</dbReference>
<gene>
    <name evidence="5" type="primary">scpA</name>
    <name evidence="6" type="ORF">KCX74_16895</name>
</gene>